<organism evidence="4 5">
    <name type="scientific">Phytophthora megakarya</name>
    <dbReference type="NCBI Taxonomy" id="4795"/>
    <lineage>
        <taxon>Eukaryota</taxon>
        <taxon>Sar</taxon>
        <taxon>Stramenopiles</taxon>
        <taxon>Oomycota</taxon>
        <taxon>Peronosporomycetes</taxon>
        <taxon>Peronosporales</taxon>
        <taxon>Peronosporaceae</taxon>
        <taxon>Phytophthora</taxon>
    </lineage>
</organism>
<feature type="domain" description="CCHC-type" evidence="3">
    <location>
        <begin position="191"/>
        <end position="204"/>
    </location>
</feature>
<gene>
    <name evidence="4" type="ORF">PHMEG_0009429</name>
</gene>
<sequence length="258" mass="28928">MWNRLKCAKRNRDEAAEELCEALNYNEPRMQYEFFYDGIRNKKMRAVLNASMASSIEEACTLLLYKNVHLPVEEDDEFAETTTSQVTKGSSAKDELLRQTQRLNMLLLQQQQNSRPAPRSPRPSGRINATLPTPATTTTLALPPSEGPAGRPLVNISMNPDSRTQEGETVCGRCERRGCSRATCYRSRGTCNRCGDLGHYSMECYLPRTQGRFSGNRAMSCAMYQATDHYMSRCSLMNVLKTMALNAATSTSVVPSRQ</sequence>
<accession>A0A225WH59</accession>
<dbReference type="EMBL" id="NBNE01000880">
    <property type="protein sequence ID" value="OWZ16734.1"/>
    <property type="molecule type" value="Genomic_DNA"/>
</dbReference>
<dbReference type="InterPro" id="IPR001878">
    <property type="entry name" value="Znf_CCHC"/>
</dbReference>
<feature type="region of interest" description="Disordered" evidence="2">
    <location>
        <begin position="110"/>
        <end position="149"/>
    </location>
</feature>
<evidence type="ECO:0000256" key="1">
    <source>
        <dbReference type="PROSITE-ProRule" id="PRU00047"/>
    </source>
</evidence>
<keyword evidence="1" id="KW-0863">Zinc-finger</keyword>
<dbReference type="OrthoDB" id="127075at2759"/>
<comment type="caution">
    <text evidence="4">The sequence shown here is derived from an EMBL/GenBank/DDBJ whole genome shotgun (WGS) entry which is preliminary data.</text>
</comment>
<dbReference type="Gene3D" id="4.10.60.10">
    <property type="entry name" value="Zinc finger, CCHC-type"/>
    <property type="match status" value="1"/>
</dbReference>
<evidence type="ECO:0000313" key="4">
    <source>
        <dbReference type="EMBL" id="OWZ16734.1"/>
    </source>
</evidence>
<dbReference type="PROSITE" id="PS50158">
    <property type="entry name" value="ZF_CCHC"/>
    <property type="match status" value="1"/>
</dbReference>
<dbReference type="GO" id="GO:0008270">
    <property type="term" value="F:zinc ion binding"/>
    <property type="evidence" value="ECO:0007669"/>
    <property type="project" value="UniProtKB-KW"/>
</dbReference>
<feature type="compositionally biased region" description="Low complexity" evidence="2">
    <location>
        <begin position="110"/>
        <end position="144"/>
    </location>
</feature>
<keyword evidence="1" id="KW-0862">Zinc</keyword>
<proteinExistence type="predicted"/>
<name>A0A225WH59_9STRA</name>
<evidence type="ECO:0000259" key="3">
    <source>
        <dbReference type="PROSITE" id="PS50158"/>
    </source>
</evidence>
<protein>
    <recommendedName>
        <fullName evidence="3">CCHC-type domain-containing protein</fullName>
    </recommendedName>
</protein>
<evidence type="ECO:0000256" key="2">
    <source>
        <dbReference type="SAM" id="MobiDB-lite"/>
    </source>
</evidence>
<keyword evidence="1" id="KW-0479">Metal-binding</keyword>
<dbReference type="GO" id="GO:0003676">
    <property type="term" value="F:nucleic acid binding"/>
    <property type="evidence" value="ECO:0007669"/>
    <property type="project" value="InterPro"/>
</dbReference>
<dbReference type="Proteomes" id="UP000198211">
    <property type="component" value="Unassembled WGS sequence"/>
</dbReference>
<dbReference type="AlphaFoldDB" id="A0A225WH59"/>
<reference evidence="5" key="1">
    <citation type="submission" date="2017-03" db="EMBL/GenBank/DDBJ databases">
        <title>Phytopthora megakarya and P. palmivora, two closely related causual agents of cacao black pod achieved similar genome size and gene model numbers by different mechanisms.</title>
        <authorList>
            <person name="Ali S."/>
            <person name="Shao J."/>
            <person name="Larry D.J."/>
            <person name="Kronmiller B."/>
            <person name="Shen D."/>
            <person name="Strem M.D."/>
            <person name="Melnick R.L."/>
            <person name="Guiltinan M.J."/>
            <person name="Tyler B.M."/>
            <person name="Meinhardt L.W."/>
            <person name="Bailey B.A."/>
        </authorList>
    </citation>
    <scope>NUCLEOTIDE SEQUENCE [LARGE SCALE GENOMIC DNA]</scope>
    <source>
        <strain evidence="5">zdho120</strain>
    </source>
</reference>
<keyword evidence="5" id="KW-1185">Reference proteome</keyword>
<evidence type="ECO:0000313" key="5">
    <source>
        <dbReference type="Proteomes" id="UP000198211"/>
    </source>
</evidence>